<protein>
    <submittedName>
        <fullName evidence="1">Uncharacterized protein</fullName>
    </submittedName>
</protein>
<proteinExistence type="predicted"/>
<dbReference type="Proteomes" id="UP001551695">
    <property type="component" value="Unassembled WGS sequence"/>
</dbReference>
<gene>
    <name evidence="1" type="ORF">AB0I48_35415</name>
</gene>
<reference evidence="1 2" key="1">
    <citation type="submission" date="2024-06" db="EMBL/GenBank/DDBJ databases">
        <title>The Natural Products Discovery Center: Release of the First 8490 Sequenced Strains for Exploring Actinobacteria Biosynthetic Diversity.</title>
        <authorList>
            <person name="Kalkreuter E."/>
            <person name="Kautsar S.A."/>
            <person name="Yang D."/>
            <person name="Bader C.D."/>
            <person name="Teijaro C.N."/>
            <person name="Fluegel L."/>
            <person name="Davis C.M."/>
            <person name="Simpson J.R."/>
            <person name="Lauterbach L."/>
            <person name="Steele A.D."/>
            <person name="Gui C."/>
            <person name="Meng S."/>
            <person name="Li G."/>
            <person name="Viehrig K."/>
            <person name="Ye F."/>
            <person name="Su P."/>
            <person name="Kiefer A.F."/>
            <person name="Nichols A."/>
            <person name="Cepeda A.J."/>
            <person name="Yan W."/>
            <person name="Fan B."/>
            <person name="Jiang Y."/>
            <person name="Adhikari A."/>
            <person name="Zheng C.-J."/>
            <person name="Schuster L."/>
            <person name="Cowan T.M."/>
            <person name="Smanski M.J."/>
            <person name="Chevrette M.G."/>
            <person name="De Carvalho L.P.S."/>
            <person name="Shen B."/>
        </authorList>
    </citation>
    <scope>NUCLEOTIDE SEQUENCE [LARGE SCALE GENOMIC DNA]</scope>
    <source>
        <strain evidence="1 2">NPDC050403</strain>
    </source>
</reference>
<sequence length="76" mass="8379">MITPVDFIAHDVRGPDIIRLLRSEIGFARDPDPRHPAPGSVRADWVDGLEDATAALSSSDPEMIACGHDLDSWQLW</sequence>
<evidence type="ECO:0000313" key="1">
    <source>
        <dbReference type="EMBL" id="MEV0712856.1"/>
    </source>
</evidence>
<name>A0ABV3G5B6_9NOCA</name>
<evidence type="ECO:0000313" key="2">
    <source>
        <dbReference type="Proteomes" id="UP001551695"/>
    </source>
</evidence>
<dbReference type="RefSeq" id="WP_357790217.1">
    <property type="nucleotide sequence ID" value="NZ_JBFAKC010000029.1"/>
</dbReference>
<accession>A0ABV3G5B6</accession>
<organism evidence="1 2">
    <name type="scientific">Nocardia aurea</name>
    <dbReference type="NCBI Taxonomy" id="2144174"/>
    <lineage>
        <taxon>Bacteria</taxon>
        <taxon>Bacillati</taxon>
        <taxon>Actinomycetota</taxon>
        <taxon>Actinomycetes</taxon>
        <taxon>Mycobacteriales</taxon>
        <taxon>Nocardiaceae</taxon>
        <taxon>Nocardia</taxon>
    </lineage>
</organism>
<dbReference type="EMBL" id="JBFAKC010000029">
    <property type="protein sequence ID" value="MEV0712856.1"/>
    <property type="molecule type" value="Genomic_DNA"/>
</dbReference>
<keyword evidence="2" id="KW-1185">Reference proteome</keyword>
<comment type="caution">
    <text evidence="1">The sequence shown here is derived from an EMBL/GenBank/DDBJ whole genome shotgun (WGS) entry which is preliminary data.</text>
</comment>